<feature type="transmembrane region" description="Helical" evidence="1">
    <location>
        <begin position="178"/>
        <end position="196"/>
    </location>
</feature>
<dbReference type="PANTHER" id="PTHR47216:SF4">
    <property type="entry name" value="OS01G0859400 PROTEIN"/>
    <property type="match status" value="1"/>
</dbReference>
<dbReference type="Proteomes" id="UP000589896">
    <property type="component" value="Unassembled WGS sequence"/>
</dbReference>
<organism evidence="3 4">
    <name type="scientific">Luteimonas deserti</name>
    <dbReference type="NCBI Taxonomy" id="2752306"/>
    <lineage>
        <taxon>Bacteria</taxon>
        <taxon>Pseudomonadati</taxon>
        <taxon>Pseudomonadota</taxon>
        <taxon>Gammaproteobacteria</taxon>
        <taxon>Lysobacterales</taxon>
        <taxon>Lysobacteraceae</taxon>
        <taxon>Luteimonas</taxon>
    </lineage>
</organism>
<dbReference type="InterPro" id="IPR029021">
    <property type="entry name" value="Prot-tyrosine_phosphatase-like"/>
</dbReference>
<name>A0A7Z0QNB9_9GAMM</name>
<sequence>MSGGRPWGRAAAWLAVLGPFFYASYGFANAMAARRGDVPSIVFGWEHAVPFMAWTIVPYWTTNLFYAASLFLCRDRAELDTHALRLLSVQVLAVACFLAWPLAFSFVRPPVTGVLGAMFAALEGFDRPYNQAPSLHIALTVILWTLYGRHLRGAWRIALHAWFLLVCASVLTTWQHHFIDIPTGLAAGWLCVWLWPRAATPPMRAVRLAADPARWRLAALYALGAVACAALGTRGGGVWLWAWWPALSLGLVAMHYALFGAAGFQKRADGRLSLASRWLLAPYLAAAWLNSRLWTWRAPAPVHVLEGVHLGRIPSREARGHDTIVDVCAELSLPGGARAHDRIVPMLDLVAPEPDVLRAAAAAIEGARGAGAVRVCCALGYSRSALAVAAWLLLGGRAATPEAAVAIVRAARPQIVLRAAHMRALQALVAAPTAGAPLASRTPAA</sequence>
<dbReference type="SMART" id="SM00195">
    <property type="entry name" value="DSPc"/>
    <property type="match status" value="1"/>
</dbReference>
<reference evidence="3 4" key="1">
    <citation type="submission" date="2020-07" db="EMBL/GenBank/DDBJ databases">
        <title>isolation of Luteimonas sp. SJ-16.</title>
        <authorList>
            <person name="Huang X.-X."/>
            <person name="Xu L."/>
            <person name="Sun J.-Q."/>
        </authorList>
    </citation>
    <scope>NUCLEOTIDE SEQUENCE [LARGE SCALE GENOMIC DNA]</scope>
    <source>
        <strain evidence="3 4">SJ-16</strain>
    </source>
</reference>
<comment type="caution">
    <text evidence="3">The sequence shown here is derived from an EMBL/GenBank/DDBJ whole genome shotgun (WGS) entry which is preliminary data.</text>
</comment>
<dbReference type="PROSITE" id="PS50056">
    <property type="entry name" value="TYR_PHOSPHATASE_2"/>
    <property type="match status" value="1"/>
</dbReference>
<feature type="transmembrane region" description="Helical" evidence="1">
    <location>
        <begin position="241"/>
        <end position="264"/>
    </location>
</feature>
<evidence type="ECO:0000313" key="3">
    <source>
        <dbReference type="EMBL" id="NYZ61764.1"/>
    </source>
</evidence>
<dbReference type="SUPFAM" id="SSF52799">
    <property type="entry name" value="(Phosphotyrosine protein) phosphatases II"/>
    <property type="match status" value="1"/>
</dbReference>
<dbReference type="CDD" id="cd03386">
    <property type="entry name" value="PAP2_Aur1_like"/>
    <property type="match status" value="1"/>
</dbReference>
<keyword evidence="4" id="KW-1185">Reference proteome</keyword>
<dbReference type="EMBL" id="JACCJZ010000008">
    <property type="protein sequence ID" value="NYZ61764.1"/>
    <property type="molecule type" value="Genomic_DNA"/>
</dbReference>
<feature type="transmembrane region" description="Helical" evidence="1">
    <location>
        <begin position="217"/>
        <end position="235"/>
    </location>
</feature>
<evidence type="ECO:0000256" key="1">
    <source>
        <dbReference type="SAM" id="Phobius"/>
    </source>
</evidence>
<dbReference type="InterPro" id="IPR000387">
    <property type="entry name" value="Tyr_Pase_dom"/>
</dbReference>
<dbReference type="RefSeq" id="WP_180543647.1">
    <property type="nucleotide sequence ID" value="NZ_JACCJZ010000008.1"/>
</dbReference>
<dbReference type="Gene3D" id="3.90.190.10">
    <property type="entry name" value="Protein tyrosine phosphatase superfamily"/>
    <property type="match status" value="1"/>
</dbReference>
<feature type="transmembrane region" description="Helical" evidence="1">
    <location>
        <begin position="84"/>
        <end position="108"/>
    </location>
</feature>
<evidence type="ECO:0000313" key="4">
    <source>
        <dbReference type="Proteomes" id="UP000589896"/>
    </source>
</evidence>
<protein>
    <submittedName>
        <fullName evidence="3">Phosphatase PAP2/dual specificity phosphatase family protein</fullName>
    </submittedName>
</protein>
<accession>A0A7Z0QNB9</accession>
<feature type="transmembrane region" description="Helical" evidence="1">
    <location>
        <begin position="154"/>
        <end position="172"/>
    </location>
</feature>
<feature type="transmembrane region" description="Helical" evidence="1">
    <location>
        <begin position="12"/>
        <end position="31"/>
    </location>
</feature>
<keyword evidence="1" id="KW-0472">Membrane</keyword>
<feature type="transmembrane region" description="Helical" evidence="1">
    <location>
        <begin position="128"/>
        <end position="147"/>
    </location>
</feature>
<feature type="transmembrane region" description="Helical" evidence="1">
    <location>
        <begin position="51"/>
        <end position="72"/>
    </location>
</feature>
<evidence type="ECO:0000259" key="2">
    <source>
        <dbReference type="PROSITE" id="PS50056"/>
    </source>
</evidence>
<proteinExistence type="predicted"/>
<dbReference type="PANTHER" id="PTHR47216">
    <property type="match status" value="1"/>
</dbReference>
<dbReference type="InterPro" id="IPR020422">
    <property type="entry name" value="TYR_PHOSPHATASE_DUAL_dom"/>
</dbReference>
<gene>
    <name evidence="3" type="ORF">H0E82_03155</name>
</gene>
<feature type="domain" description="Tyrosine specific protein phosphatases" evidence="2">
    <location>
        <begin position="354"/>
        <end position="423"/>
    </location>
</feature>
<dbReference type="AlphaFoldDB" id="A0A7Z0QNB9"/>
<keyword evidence="1" id="KW-1133">Transmembrane helix</keyword>
<keyword evidence="1" id="KW-0812">Transmembrane</keyword>